<evidence type="ECO:0000259" key="2">
    <source>
        <dbReference type="PROSITE" id="PS51505"/>
    </source>
</evidence>
<dbReference type="STRING" id="195883.A0A482WUF3"/>
<protein>
    <recommendedName>
        <fullName evidence="2">SCA7 domain-containing protein</fullName>
    </recommendedName>
</protein>
<dbReference type="Proteomes" id="UP000291343">
    <property type="component" value="Unassembled WGS sequence"/>
</dbReference>
<sequence length="526" mass="56780">MEMETRCISPTQFQGQPWSAWTDKTGRLSPEVTEEDLAMKESSKQSSVMRLSKSDMGLFGLCFPRTSFTLVVCKQCSAVINKQGLRNHMDLRHSGPTVIDARFPVIQPVIQPVAKKKTKVKVMKPLLKNAKSKKPYPVILAEADSTTNSVLLAEADSTTTKALVNGDSVTSTNVAASAISEPSEETPVAATCPATPQLPPPSASPALPVHPPTPPPPVPTPPPPSAPQTVQPILVQLKTGVANAATIQVAIQPTAYGDDGAEVPVVEVVTTPTPAVEPVIVPLQAKSPTFVTPAPQALQDKTAAPKSRQNLRKMKGKVFDVDKHCGVITEDMKHCTRSLTCRRHSALLKRMIEGRSKSFDQLLADHKAAKDVLNKQKKTVEIVNNNTIPNSIHSNNVVTPNLQTALPIANENTNTTQAPPEAAIRLPILIVNQTEKMVVIPETPVAAPQFVNPKASFINSAPEESEDSISNSIMTDGEITYSRSAPKPLAVGLFSALKLGGLYYPNRKLQMARQCLERLDNIENLY</sequence>
<proteinExistence type="predicted"/>
<dbReference type="Gene3D" id="6.10.140.670">
    <property type="match status" value="1"/>
</dbReference>
<dbReference type="InterPro" id="IPR013243">
    <property type="entry name" value="SCA7_dom"/>
</dbReference>
<evidence type="ECO:0000313" key="4">
    <source>
        <dbReference type="Proteomes" id="UP000291343"/>
    </source>
</evidence>
<dbReference type="AlphaFoldDB" id="A0A482WUF3"/>
<keyword evidence="4" id="KW-1185">Reference proteome</keyword>
<dbReference type="OrthoDB" id="21678at2759"/>
<dbReference type="SMR" id="A0A482WUF3"/>
<dbReference type="PROSITE" id="PS51505">
    <property type="entry name" value="SCA7"/>
    <property type="match status" value="1"/>
</dbReference>
<feature type="region of interest" description="Disordered" evidence="1">
    <location>
        <begin position="178"/>
        <end position="229"/>
    </location>
</feature>
<comment type="caution">
    <text evidence="3">The sequence shown here is derived from an EMBL/GenBank/DDBJ whole genome shotgun (WGS) entry which is preliminary data.</text>
</comment>
<accession>A0A482WUF3</accession>
<feature type="compositionally biased region" description="Pro residues" evidence="1">
    <location>
        <begin position="196"/>
        <end position="226"/>
    </location>
</feature>
<reference evidence="3 4" key="1">
    <citation type="journal article" date="2017" name="Gigascience">
        <title>Genome sequence of the small brown planthopper, Laodelphax striatellus.</title>
        <authorList>
            <person name="Zhu J."/>
            <person name="Jiang F."/>
            <person name="Wang X."/>
            <person name="Yang P."/>
            <person name="Bao Y."/>
            <person name="Zhao W."/>
            <person name="Wang W."/>
            <person name="Lu H."/>
            <person name="Wang Q."/>
            <person name="Cui N."/>
            <person name="Li J."/>
            <person name="Chen X."/>
            <person name="Luo L."/>
            <person name="Yu J."/>
            <person name="Kang L."/>
            <person name="Cui F."/>
        </authorList>
    </citation>
    <scope>NUCLEOTIDE SEQUENCE [LARGE SCALE GENOMIC DNA]</scope>
    <source>
        <strain evidence="3">Lst14</strain>
    </source>
</reference>
<evidence type="ECO:0000256" key="1">
    <source>
        <dbReference type="SAM" id="MobiDB-lite"/>
    </source>
</evidence>
<organism evidence="3 4">
    <name type="scientific">Laodelphax striatellus</name>
    <name type="common">Small brown planthopper</name>
    <name type="synonym">Delphax striatella</name>
    <dbReference type="NCBI Taxonomy" id="195883"/>
    <lineage>
        <taxon>Eukaryota</taxon>
        <taxon>Metazoa</taxon>
        <taxon>Ecdysozoa</taxon>
        <taxon>Arthropoda</taxon>
        <taxon>Hexapoda</taxon>
        <taxon>Insecta</taxon>
        <taxon>Pterygota</taxon>
        <taxon>Neoptera</taxon>
        <taxon>Paraneoptera</taxon>
        <taxon>Hemiptera</taxon>
        <taxon>Auchenorrhyncha</taxon>
        <taxon>Fulgoroidea</taxon>
        <taxon>Delphacidae</taxon>
        <taxon>Criomorphinae</taxon>
        <taxon>Laodelphax</taxon>
    </lineage>
</organism>
<evidence type="ECO:0000313" key="3">
    <source>
        <dbReference type="EMBL" id="RZF37134.1"/>
    </source>
</evidence>
<gene>
    <name evidence="3" type="ORF">LSTR_LSTR015324</name>
</gene>
<dbReference type="EMBL" id="QKKF02025284">
    <property type="protein sequence ID" value="RZF37134.1"/>
    <property type="molecule type" value="Genomic_DNA"/>
</dbReference>
<dbReference type="InParanoid" id="A0A482WUF3"/>
<dbReference type="InterPro" id="IPR052237">
    <property type="entry name" value="Ataxin-7-like_regulator"/>
</dbReference>
<dbReference type="PANTHER" id="PTHR15117:SF24">
    <property type="entry name" value="SCA7 DOMAIN-CONTAINING PROTEIN"/>
    <property type="match status" value="1"/>
</dbReference>
<feature type="domain" description="SCA7" evidence="2">
    <location>
        <begin position="312"/>
        <end position="378"/>
    </location>
</feature>
<name>A0A482WUF3_LAOST</name>
<dbReference type="PANTHER" id="PTHR15117">
    <property type="entry name" value="ATAXIN 7 RELATED"/>
    <property type="match status" value="1"/>
</dbReference>
<dbReference type="Pfam" id="PF08313">
    <property type="entry name" value="SCA7"/>
    <property type="match status" value="1"/>
</dbReference>